<evidence type="ECO:0000256" key="3">
    <source>
        <dbReference type="ARBA" id="ARBA00023157"/>
    </source>
</evidence>
<feature type="compositionally biased region" description="Basic and acidic residues" evidence="5">
    <location>
        <begin position="301"/>
        <end position="315"/>
    </location>
</feature>
<keyword evidence="4" id="KW-0393">Immunoglobulin domain</keyword>
<protein>
    <recommendedName>
        <fullName evidence="7">Ig-like domain-containing protein</fullName>
    </recommendedName>
</protein>
<dbReference type="CDD" id="cd00096">
    <property type="entry name" value="Ig"/>
    <property type="match status" value="1"/>
</dbReference>
<keyword evidence="1" id="KW-0732">Signal</keyword>
<feature type="compositionally biased region" description="Acidic residues" evidence="5">
    <location>
        <begin position="240"/>
        <end position="261"/>
    </location>
</feature>
<accession>A0A212D9B3</accession>
<evidence type="ECO:0000256" key="6">
    <source>
        <dbReference type="SAM" id="Phobius"/>
    </source>
</evidence>
<keyword evidence="2" id="KW-0677">Repeat</keyword>
<feature type="non-terminal residue" evidence="8">
    <location>
        <position position="1"/>
    </location>
</feature>
<evidence type="ECO:0000259" key="7">
    <source>
        <dbReference type="PROSITE" id="PS50835"/>
    </source>
</evidence>
<dbReference type="Proteomes" id="UP000242450">
    <property type="component" value="Chromosome 5"/>
</dbReference>
<dbReference type="SMART" id="SM00409">
    <property type="entry name" value="IG"/>
    <property type="match status" value="1"/>
</dbReference>
<dbReference type="PANTHER" id="PTHR12231:SF222">
    <property type="entry name" value="V-SET AND IMMUNOGLOBULIN DOMAIN-CONTAINING PROTEIN 10"/>
    <property type="match status" value="1"/>
</dbReference>
<keyword evidence="6" id="KW-1133">Transmembrane helix</keyword>
<dbReference type="OrthoDB" id="9043395at2759"/>
<dbReference type="InterPro" id="IPR051170">
    <property type="entry name" value="Neural/epithelial_adhesion"/>
</dbReference>
<feature type="domain" description="Ig-like" evidence="7">
    <location>
        <begin position="1"/>
        <end position="72"/>
    </location>
</feature>
<keyword evidence="3" id="KW-1015">Disulfide bond</keyword>
<evidence type="ECO:0000256" key="2">
    <source>
        <dbReference type="ARBA" id="ARBA00022737"/>
    </source>
</evidence>
<reference evidence="8 9" key="1">
    <citation type="journal article" date="2018" name="Mol. Genet. Genomics">
        <title>The red deer Cervus elaphus genome CerEla1.0: sequencing, annotating, genes, and chromosomes.</title>
        <authorList>
            <person name="Bana N.A."/>
            <person name="Nyiri A."/>
            <person name="Nagy J."/>
            <person name="Frank K."/>
            <person name="Nagy T."/>
            <person name="Steger V."/>
            <person name="Schiller M."/>
            <person name="Lakatos P."/>
            <person name="Sugar L."/>
            <person name="Horn P."/>
            <person name="Barta E."/>
            <person name="Orosz L."/>
        </authorList>
    </citation>
    <scope>NUCLEOTIDE SEQUENCE [LARGE SCALE GENOMIC DNA]</scope>
    <source>
        <strain evidence="8">Hungarian</strain>
    </source>
</reference>
<dbReference type="InterPro" id="IPR013783">
    <property type="entry name" value="Ig-like_fold"/>
</dbReference>
<comment type="caution">
    <text evidence="8">The sequence shown here is derived from an EMBL/GenBank/DDBJ whole genome shotgun (WGS) entry which is preliminary data.</text>
</comment>
<dbReference type="Pfam" id="PF13927">
    <property type="entry name" value="Ig_3"/>
    <property type="match status" value="1"/>
</dbReference>
<feature type="region of interest" description="Disordered" evidence="5">
    <location>
        <begin position="291"/>
        <end position="315"/>
    </location>
</feature>
<proteinExistence type="predicted"/>
<name>A0A212D9B3_CEREH</name>
<organism evidence="8 9">
    <name type="scientific">Cervus elaphus hippelaphus</name>
    <name type="common">European red deer</name>
    <dbReference type="NCBI Taxonomy" id="46360"/>
    <lineage>
        <taxon>Eukaryota</taxon>
        <taxon>Metazoa</taxon>
        <taxon>Chordata</taxon>
        <taxon>Craniata</taxon>
        <taxon>Vertebrata</taxon>
        <taxon>Euteleostomi</taxon>
        <taxon>Mammalia</taxon>
        <taxon>Eutheria</taxon>
        <taxon>Laurasiatheria</taxon>
        <taxon>Artiodactyla</taxon>
        <taxon>Ruminantia</taxon>
        <taxon>Pecora</taxon>
        <taxon>Cervidae</taxon>
        <taxon>Cervinae</taxon>
        <taxon>Cervus</taxon>
    </lineage>
</organism>
<dbReference type="InterPro" id="IPR036179">
    <property type="entry name" value="Ig-like_dom_sf"/>
</dbReference>
<feature type="domain" description="Ig-like" evidence="7">
    <location>
        <begin position="89"/>
        <end position="182"/>
    </location>
</feature>
<dbReference type="Gene3D" id="2.60.40.10">
    <property type="entry name" value="Immunoglobulins"/>
    <property type="match status" value="1"/>
</dbReference>
<keyword evidence="9" id="KW-1185">Reference proteome</keyword>
<keyword evidence="6" id="KW-0472">Membrane</keyword>
<dbReference type="PANTHER" id="PTHR12231">
    <property type="entry name" value="CTX-RELATED TYPE I TRANSMEMBRANE PROTEIN"/>
    <property type="match status" value="1"/>
</dbReference>
<dbReference type="PROSITE" id="PS50835">
    <property type="entry name" value="IG_LIKE"/>
    <property type="match status" value="2"/>
</dbReference>
<evidence type="ECO:0000256" key="5">
    <source>
        <dbReference type="SAM" id="MobiDB-lite"/>
    </source>
</evidence>
<dbReference type="InterPro" id="IPR003599">
    <property type="entry name" value="Ig_sub"/>
</dbReference>
<dbReference type="EMBL" id="MKHE01000005">
    <property type="protein sequence ID" value="OWK14849.1"/>
    <property type="molecule type" value="Genomic_DNA"/>
</dbReference>
<dbReference type="GO" id="GO:0043005">
    <property type="term" value="C:neuron projection"/>
    <property type="evidence" value="ECO:0007669"/>
    <property type="project" value="TreeGrafter"/>
</dbReference>
<gene>
    <name evidence="8" type="ORF">Celaphus_00000304</name>
</gene>
<dbReference type="AlphaFoldDB" id="A0A212D9B3"/>
<sequence>PPPSAPQCWAEVSPGLFSLQLNCRWAGGYPEPDFLWTEEPGGVVVGTSKLGVEMLSQSQLSDGKKFKCVGSHIVGPELGASCVVQIRSPSLLSEPMKTCFVGGNVTLICQVSGAYPPAKILWLRNLTQPEVVIQPSGHHLITQSGQSSTLTIHNCSQDLDEGYYVCRAENAVGVRELDVWLSVKEPLNIGGIVATVVSLLLLGLAIIAGLLLYYSPVFCWKVGSTFRRQDMGDVMVLVDSEEEEMEEEEDAAEEEEEEASEREESPIEITKYGHIHRVTALVNGNVDQMGNGLQALQDDSSEQHTDIIQEEDRPV</sequence>
<evidence type="ECO:0000313" key="9">
    <source>
        <dbReference type="Proteomes" id="UP000242450"/>
    </source>
</evidence>
<feature type="region of interest" description="Disordered" evidence="5">
    <location>
        <begin position="240"/>
        <end position="271"/>
    </location>
</feature>
<evidence type="ECO:0000313" key="8">
    <source>
        <dbReference type="EMBL" id="OWK14849.1"/>
    </source>
</evidence>
<dbReference type="SMART" id="SM00408">
    <property type="entry name" value="IGc2"/>
    <property type="match status" value="2"/>
</dbReference>
<dbReference type="InterPro" id="IPR003598">
    <property type="entry name" value="Ig_sub2"/>
</dbReference>
<keyword evidence="6" id="KW-0812">Transmembrane</keyword>
<dbReference type="SUPFAM" id="SSF48726">
    <property type="entry name" value="Immunoglobulin"/>
    <property type="match status" value="2"/>
</dbReference>
<dbReference type="InterPro" id="IPR007110">
    <property type="entry name" value="Ig-like_dom"/>
</dbReference>
<evidence type="ECO:0000256" key="4">
    <source>
        <dbReference type="ARBA" id="ARBA00023319"/>
    </source>
</evidence>
<evidence type="ECO:0000256" key="1">
    <source>
        <dbReference type="ARBA" id="ARBA00022729"/>
    </source>
</evidence>
<feature type="transmembrane region" description="Helical" evidence="6">
    <location>
        <begin position="189"/>
        <end position="214"/>
    </location>
</feature>